<dbReference type="PANTHER" id="PTHR30386:SF26">
    <property type="entry name" value="TRANSPORT PROTEIN COMB"/>
    <property type="match status" value="1"/>
</dbReference>
<dbReference type="Pfam" id="PF25990">
    <property type="entry name" value="Beta-barrel_YknX"/>
    <property type="match status" value="1"/>
</dbReference>
<feature type="domain" description="YhbJ barrel-sandwich hybrid" evidence="8">
    <location>
        <begin position="47"/>
        <end position="121"/>
    </location>
</feature>
<gene>
    <name evidence="9" type="ORF">P4T90_21910</name>
</gene>
<evidence type="ECO:0000256" key="3">
    <source>
        <dbReference type="ARBA" id="ARBA00022692"/>
    </source>
</evidence>
<feature type="transmembrane region" description="Helical" evidence="6">
    <location>
        <begin position="7"/>
        <end position="28"/>
    </location>
</feature>
<dbReference type="EMBL" id="JARMAB010000040">
    <property type="protein sequence ID" value="MED1205695.1"/>
    <property type="molecule type" value="Genomic_DNA"/>
</dbReference>
<evidence type="ECO:0000256" key="5">
    <source>
        <dbReference type="ARBA" id="ARBA00023136"/>
    </source>
</evidence>
<feature type="domain" description="YknX-like beta-barrel" evidence="7">
    <location>
        <begin position="127"/>
        <end position="215"/>
    </location>
</feature>
<evidence type="ECO:0000313" key="10">
    <source>
        <dbReference type="Proteomes" id="UP001341444"/>
    </source>
</evidence>
<dbReference type="Proteomes" id="UP001341444">
    <property type="component" value="Unassembled WGS sequence"/>
</dbReference>
<name>A0ABU6MRM3_9BACI</name>
<reference evidence="9 10" key="1">
    <citation type="submission" date="2023-03" db="EMBL/GenBank/DDBJ databases">
        <title>Bacillus Genome Sequencing.</title>
        <authorList>
            <person name="Dunlap C."/>
        </authorList>
    </citation>
    <scope>NUCLEOTIDE SEQUENCE [LARGE SCALE GENOMIC DNA]</scope>
    <source>
        <strain evidence="9 10">B-23453</strain>
    </source>
</reference>
<protein>
    <submittedName>
        <fullName evidence="9">Efflux RND transporter periplasmic adaptor subunit</fullName>
    </submittedName>
</protein>
<organism evidence="9 10">
    <name type="scientific">Heyndrickxia acidicola</name>
    <dbReference type="NCBI Taxonomy" id="209389"/>
    <lineage>
        <taxon>Bacteria</taxon>
        <taxon>Bacillati</taxon>
        <taxon>Bacillota</taxon>
        <taxon>Bacilli</taxon>
        <taxon>Bacillales</taxon>
        <taxon>Bacillaceae</taxon>
        <taxon>Heyndrickxia</taxon>
    </lineage>
</organism>
<evidence type="ECO:0000256" key="6">
    <source>
        <dbReference type="SAM" id="Phobius"/>
    </source>
</evidence>
<comment type="caution">
    <text evidence="9">The sequence shown here is derived from an EMBL/GenBank/DDBJ whole genome shotgun (WGS) entry which is preliminary data.</text>
</comment>
<proteinExistence type="inferred from homology"/>
<dbReference type="PANTHER" id="PTHR30386">
    <property type="entry name" value="MEMBRANE FUSION SUBUNIT OF EMRAB-TOLC MULTIDRUG EFFLUX PUMP"/>
    <property type="match status" value="1"/>
</dbReference>
<evidence type="ECO:0000259" key="7">
    <source>
        <dbReference type="Pfam" id="PF25990"/>
    </source>
</evidence>
<dbReference type="Gene3D" id="2.40.30.170">
    <property type="match status" value="1"/>
</dbReference>
<keyword evidence="10" id="KW-1185">Reference proteome</keyword>
<evidence type="ECO:0000256" key="4">
    <source>
        <dbReference type="ARBA" id="ARBA00022989"/>
    </source>
</evidence>
<dbReference type="Gene3D" id="2.40.50.100">
    <property type="match status" value="1"/>
</dbReference>
<keyword evidence="3 6" id="KW-0812">Transmembrane</keyword>
<evidence type="ECO:0000313" key="9">
    <source>
        <dbReference type="EMBL" id="MED1205695.1"/>
    </source>
</evidence>
<dbReference type="InterPro" id="IPR050739">
    <property type="entry name" value="MFP"/>
</dbReference>
<comment type="subcellular location">
    <subcellularLocation>
        <location evidence="1">Membrane</location>
        <topology evidence="1">Single-pass membrane protein</topology>
    </subcellularLocation>
</comment>
<dbReference type="Pfam" id="PF25997">
    <property type="entry name" value="BSH_YhbJ"/>
    <property type="match status" value="1"/>
</dbReference>
<comment type="similarity">
    <text evidence="2">Belongs to the membrane fusion protein (MFP) (TC 8.A.1) family.</text>
</comment>
<dbReference type="InterPro" id="IPR058635">
    <property type="entry name" value="BSH_YhbJ"/>
</dbReference>
<dbReference type="InterPro" id="IPR058636">
    <property type="entry name" value="Beta-barrel_YknX"/>
</dbReference>
<evidence type="ECO:0000259" key="8">
    <source>
        <dbReference type="Pfam" id="PF25997"/>
    </source>
</evidence>
<dbReference type="RefSeq" id="WP_066264246.1">
    <property type="nucleotide sequence ID" value="NZ_JARMAB010000040.1"/>
</dbReference>
<evidence type="ECO:0000256" key="2">
    <source>
        <dbReference type="ARBA" id="ARBA00009477"/>
    </source>
</evidence>
<accession>A0ABU6MRM3</accession>
<dbReference type="InterPro" id="IPR011053">
    <property type="entry name" value="Single_hybrid_motif"/>
</dbReference>
<sequence length="217" mass="22975">MSARRMILINVILLVILVGGGFTGYYFYNKSVNYLSTDNAMVSGQQVAIASPGTGTLTDWNAKVGDKFNKGEKLGTVQVMGPDGKPANMNINAPADGTIVQNNGVENSIAAAGSPLAITYDLDKLWVTANIKETDINDVKAGQDVDVYVDAFPNANITGKVDSIGEATAGSFSLIPTNNNTSGNYTKETQVIPVKITLDSYGVNLVPGMNVTVRIHK</sequence>
<keyword evidence="5 6" id="KW-0472">Membrane</keyword>
<keyword evidence="4 6" id="KW-1133">Transmembrane helix</keyword>
<dbReference type="SUPFAM" id="SSF51230">
    <property type="entry name" value="Single hybrid motif"/>
    <property type="match status" value="1"/>
</dbReference>
<evidence type="ECO:0000256" key="1">
    <source>
        <dbReference type="ARBA" id="ARBA00004167"/>
    </source>
</evidence>